<accession>A0A650CGA0</accession>
<keyword evidence="2" id="KW-0813">Transport</keyword>
<evidence type="ECO:0000313" key="7">
    <source>
        <dbReference type="Proteomes" id="UP000427373"/>
    </source>
</evidence>
<dbReference type="KEGG" id="soh:D1869_06070"/>
<sequence>MIEVNHVSKSFNGNVINEDVSFKFDRGILVILGPNGAGKTTLLRQIYGDLKCDKGEILIDGFKPNERRAKKLLGIMPQNAEPIFNLTVYDHIKLFAKMRGIKGNDTKIREMIKLFDLDPKKRVNNLSGGQKRKVMLTSVLALEPKYFILDEPTVGLDLESRNIIHEILIKLSKEGKGIILTTHYLEEAEKLADSVILFNRRILFDGSKEELIRKVFNEDIYVVKVGDKKLFIKKEEISKYIYLNDIEIRRPTLEELYYEFFGKSN</sequence>
<dbReference type="Proteomes" id="UP000427373">
    <property type="component" value="Chromosome"/>
</dbReference>
<dbReference type="Pfam" id="PF00005">
    <property type="entry name" value="ABC_tran"/>
    <property type="match status" value="1"/>
</dbReference>
<dbReference type="InterPro" id="IPR027417">
    <property type="entry name" value="P-loop_NTPase"/>
</dbReference>
<comment type="similarity">
    <text evidence="1">Belongs to the ABC transporter superfamily.</text>
</comment>
<dbReference type="PANTHER" id="PTHR42711:SF5">
    <property type="entry name" value="ABC TRANSPORTER ATP-BINDING PROTEIN NATA"/>
    <property type="match status" value="1"/>
</dbReference>
<reference evidence="6 7" key="1">
    <citation type="submission" date="2019-10" db="EMBL/GenBank/DDBJ databases">
        <title>Genome Sequences from Six Type Strain Members of the Archaeal Family Sulfolobaceae: Acidianus ambivalens, Acidianus infernus, Metallosphaera prunae, Stygiolobus azoricus, Sulfolobus metallicus, and Sulfurisphaera ohwakuensis.</title>
        <authorList>
            <person name="Counts J.A."/>
            <person name="Kelly R.M."/>
        </authorList>
    </citation>
    <scope>NUCLEOTIDE SEQUENCE [LARGE SCALE GENOMIC DNA]</scope>
    <source>
        <strain evidence="6 7">TA-1</strain>
    </source>
</reference>
<keyword evidence="7" id="KW-1185">Reference proteome</keyword>
<dbReference type="PROSITE" id="PS50893">
    <property type="entry name" value="ABC_TRANSPORTER_2"/>
    <property type="match status" value="1"/>
</dbReference>
<evidence type="ECO:0000256" key="2">
    <source>
        <dbReference type="ARBA" id="ARBA00022448"/>
    </source>
</evidence>
<evidence type="ECO:0000256" key="3">
    <source>
        <dbReference type="ARBA" id="ARBA00022741"/>
    </source>
</evidence>
<dbReference type="InterPro" id="IPR003593">
    <property type="entry name" value="AAA+_ATPase"/>
</dbReference>
<dbReference type="InterPro" id="IPR050763">
    <property type="entry name" value="ABC_transporter_ATP-binding"/>
</dbReference>
<evidence type="ECO:0000259" key="5">
    <source>
        <dbReference type="PROSITE" id="PS50893"/>
    </source>
</evidence>
<dbReference type="GO" id="GO:0016887">
    <property type="term" value="F:ATP hydrolysis activity"/>
    <property type="evidence" value="ECO:0007669"/>
    <property type="project" value="InterPro"/>
</dbReference>
<dbReference type="EMBL" id="CP045484">
    <property type="protein sequence ID" value="QGR16799.1"/>
    <property type="molecule type" value="Genomic_DNA"/>
</dbReference>
<dbReference type="CDD" id="cd03230">
    <property type="entry name" value="ABC_DR_subfamily_A"/>
    <property type="match status" value="1"/>
</dbReference>
<dbReference type="SMART" id="SM00382">
    <property type="entry name" value="AAA"/>
    <property type="match status" value="1"/>
</dbReference>
<dbReference type="GO" id="GO:0005524">
    <property type="term" value="F:ATP binding"/>
    <property type="evidence" value="ECO:0007669"/>
    <property type="project" value="UniProtKB-KW"/>
</dbReference>
<evidence type="ECO:0000256" key="4">
    <source>
        <dbReference type="ARBA" id="ARBA00022840"/>
    </source>
</evidence>
<proteinExistence type="inferred from homology"/>
<dbReference type="InterPro" id="IPR003439">
    <property type="entry name" value="ABC_transporter-like_ATP-bd"/>
</dbReference>
<evidence type="ECO:0000256" key="1">
    <source>
        <dbReference type="ARBA" id="ARBA00005417"/>
    </source>
</evidence>
<dbReference type="AlphaFoldDB" id="A0A650CGA0"/>
<dbReference type="Gene3D" id="3.40.50.300">
    <property type="entry name" value="P-loop containing nucleotide triphosphate hydrolases"/>
    <property type="match status" value="1"/>
</dbReference>
<organism evidence="6 7">
    <name type="scientific">Sulfurisphaera ohwakuensis</name>
    <dbReference type="NCBI Taxonomy" id="69656"/>
    <lineage>
        <taxon>Archaea</taxon>
        <taxon>Thermoproteota</taxon>
        <taxon>Thermoprotei</taxon>
        <taxon>Sulfolobales</taxon>
        <taxon>Sulfolobaceae</taxon>
        <taxon>Sulfurisphaera</taxon>
    </lineage>
</organism>
<dbReference type="SUPFAM" id="SSF52540">
    <property type="entry name" value="P-loop containing nucleoside triphosphate hydrolases"/>
    <property type="match status" value="1"/>
</dbReference>
<keyword evidence="3" id="KW-0547">Nucleotide-binding</keyword>
<dbReference type="PANTHER" id="PTHR42711">
    <property type="entry name" value="ABC TRANSPORTER ATP-BINDING PROTEIN"/>
    <property type="match status" value="1"/>
</dbReference>
<keyword evidence="4 6" id="KW-0067">ATP-binding</keyword>
<gene>
    <name evidence="6" type="ORF">D1869_06070</name>
</gene>
<name>A0A650CGA0_SULOH</name>
<evidence type="ECO:0000313" key="6">
    <source>
        <dbReference type="EMBL" id="QGR16799.1"/>
    </source>
</evidence>
<feature type="domain" description="ABC transporter" evidence="5">
    <location>
        <begin position="2"/>
        <end position="225"/>
    </location>
</feature>
<protein>
    <submittedName>
        <fullName evidence="6">ATP-binding cassette domain-containing protein</fullName>
    </submittedName>
</protein>